<dbReference type="EMBL" id="HBKQ01044648">
    <property type="protein sequence ID" value="CAE2268950.1"/>
    <property type="molecule type" value="Transcribed_RNA"/>
</dbReference>
<reference evidence="1" key="1">
    <citation type="submission" date="2021-01" db="EMBL/GenBank/DDBJ databases">
        <authorList>
            <person name="Corre E."/>
            <person name="Pelletier E."/>
            <person name="Niang G."/>
            <person name="Scheremetjew M."/>
            <person name="Finn R."/>
            <person name="Kale V."/>
            <person name="Holt S."/>
            <person name="Cochrane G."/>
            <person name="Meng A."/>
            <person name="Brown T."/>
            <person name="Cohen L."/>
        </authorList>
    </citation>
    <scope>NUCLEOTIDE SEQUENCE</scope>
    <source>
        <strain evidence="1">Isolate 1302-5</strain>
    </source>
</reference>
<accession>A0A7S4JN46</accession>
<proteinExistence type="predicted"/>
<organism evidence="1">
    <name type="scientific">Odontella aurita</name>
    <dbReference type="NCBI Taxonomy" id="265563"/>
    <lineage>
        <taxon>Eukaryota</taxon>
        <taxon>Sar</taxon>
        <taxon>Stramenopiles</taxon>
        <taxon>Ochrophyta</taxon>
        <taxon>Bacillariophyta</taxon>
        <taxon>Mediophyceae</taxon>
        <taxon>Biddulphiophycidae</taxon>
        <taxon>Eupodiscales</taxon>
        <taxon>Odontellaceae</taxon>
        <taxon>Odontella</taxon>
    </lineage>
</organism>
<dbReference type="AlphaFoldDB" id="A0A7S4JN46"/>
<evidence type="ECO:0000313" key="1">
    <source>
        <dbReference type="EMBL" id="CAE2268950.1"/>
    </source>
</evidence>
<name>A0A7S4JN46_9STRA</name>
<protein>
    <submittedName>
        <fullName evidence="1">Uncharacterized protein</fullName>
    </submittedName>
</protein>
<gene>
    <name evidence="1" type="ORF">OAUR00152_LOCUS30770</name>
</gene>
<sequence length="246" mass="28020">MSAVGSLTRRIGLMAIRTQPTANAYRAAVPLAPLRLSSAFSFSAGNPVRFFSGKKTSKRAFDDDSNTQHEEWVKFQQSISVDGFDTGQITSVSSVTKTRGGKLARKKKERELALKQQSTDVADIGGGQYPALRYSEEETQRLLAEAYANLPERAGKRGTRNKRRQRLRWHRVRKIHKKEKKWRIDAHFRKMSERSRNKKAVMEIKATSAGVRKQEREYQETVLKRWGEMFVEDGVVKGAESKQSES</sequence>